<dbReference type="PANTHER" id="PTHR43818:SF11">
    <property type="entry name" value="BCDNA.GH03377"/>
    <property type="match status" value="1"/>
</dbReference>
<name>A0A7Y6ILN1_9ACTN</name>
<dbReference type="PANTHER" id="PTHR43818">
    <property type="entry name" value="BCDNA.GH03377"/>
    <property type="match status" value="1"/>
</dbReference>
<dbReference type="SUPFAM" id="SSF55347">
    <property type="entry name" value="Glyceraldehyde-3-phosphate dehydrogenase-like, C-terminal domain"/>
    <property type="match status" value="1"/>
</dbReference>
<comment type="caution">
    <text evidence="4">The sequence shown here is derived from an EMBL/GenBank/DDBJ whole genome shotgun (WGS) entry which is preliminary data.</text>
</comment>
<dbReference type="Pfam" id="PF22725">
    <property type="entry name" value="GFO_IDH_MocA_C3"/>
    <property type="match status" value="1"/>
</dbReference>
<dbReference type="Gene3D" id="3.40.50.720">
    <property type="entry name" value="NAD(P)-binding Rossmann-like Domain"/>
    <property type="match status" value="1"/>
</dbReference>
<keyword evidence="1" id="KW-0560">Oxidoreductase</keyword>
<feature type="domain" description="Gfo/Idh/MocA-like oxidoreductase N-terminal" evidence="2">
    <location>
        <begin position="1"/>
        <end position="120"/>
    </location>
</feature>
<dbReference type="InterPro" id="IPR050463">
    <property type="entry name" value="Gfo/Idh/MocA_oxidrdct_glycsds"/>
</dbReference>
<evidence type="ECO:0000313" key="4">
    <source>
        <dbReference type="EMBL" id="NUW40452.1"/>
    </source>
</evidence>
<evidence type="ECO:0000259" key="3">
    <source>
        <dbReference type="Pfam" id="PF22725"/>
    </source>
</evidence>
<dbReference type="EMBL" id="JABWGO010000001">
    <property type="protein sequence ID" value="NUW40452.1"/>
    <property type="molecule type" value="Genomic_DNA"/>
</dbReference>
<dbReference type="Gene3D" id="3.30.360.10">
    <property type="entry name" value="Dihydrodipicolinate Reductase, domain 2"/>
    <property type="match status" value="1"/>
</dbReference>
<dbReference type="InterPro" id="IPR000683">
    <property type="entry name" value="Gfo/Idh/MocA-like_OxRdtase_N"/>
</dbReference>
<dbReference type="Proteomes" id="UP000546126">
    <property type="component" value="Unassembled WGS sequence"/>
</dbReference>
<keyword evidence="5" id="KW-1185">Reference proteome</keyword>
<dbReference type="SUPFAM" id="SSF51735">
    <property type="entry name" value="NAD(P)-binding Rossmann-fold domains"/>
    <property type="match status" value="1"/>
</dbReference>
<dbReference type="GO" id="GO:0016491">
    <property type="term" value="F:oxidoreductase activity"/>
    <property type="evidence" value="ECO:0007669"/>
    <property type="project" value="UniProtKB-KW"/>
</dbReference>
<organism evidence="4 5">
    <name type="scientific">Nonomuraea rhodomycinica</name>
    <dbReference type="NCBI Taxonomy" id="1712872"/>
    <lineage>
        <taxon>Bacteria</taxon>
        <taxon>Bacillati</taxon>
        <taxon>Actinomycetota</taxon>
        <taxon>Actinomycetes</taxon>
        <taxon>Streptosporangiales</taxon>
        <taxon>Streptosporangiaceae</taxon>
        <taxon>Nonomuraea</taxon>
    </lineage>
</organism>
<reference evidence="4 5" key="1">
    <citation type="submission" date="2020-06" db="EMBL/GenBank/DDBJ databases">
        <authorList>
            <person name="Chanama M."/>
        </authorList>
    </citation>
    <scope>NUCLEOTIDE SEQUENCE [LARGE SCALE GENOMIC DNA]</scope>
    <source>
        <strain evidence="4 5">TBRC6557</strain>
    </source>
</reference>
<protein>
    <submittedName>
        <fullName evidence="4">PmoA family protein</fullName>
    </submittedName>
</protein>
<proteinExistence type="predicted"/>
<evidence type="ECO:0000256" key="1">
    <source>
        <dbReference type="ARBA" id="ARBA00023002"/>
    </source>
</evidence>
<dbReference type="RefSeq" id="WP_175599834.1">
    <property type="nucleotide sequence ID" value="NZ_JABWGO010000001.1"/>
</dbReference>
<evidence type="ECO:0000313" key="5">
    <source>
        <dbReference type="Proteomes" id="UP000546126"/>
    </source>
</evidence>
<feature type="domain" description="GFO/IDH/MocA-like oxidoreductase" evidence="3">
    <location>
        <begin position="130"/>
        <end position="260"/>
    </location>
</feature>
<gene>
    <name evidence="4" type="ORF">HT134_09925</name>
</gene>
<dbReference type="Pfam" id="PF01408">
    <property type="entry name" value="GFO_IDH_MocA"/>
    <property type="match status" value="1"/>
</dbReference>
<dbReference type="InterPro" id="IPR029475">
    <property type="entry name" value="DUF6807"/>
</dbReference>
<evidence type="ECO:0000259" key="2">
    <source>
        <dbReference type="Pfam" id="PF01408"/>
    </source>
</evidence>
<dbReference type="Pfam" id="PF14100">
    <property type="entry name" value="DUF6807"/>
    <property type="match status" value="1"/>
</dbReference>
<sequence>MRVVLAGTRGFGAHYLERLRHLRDVVELAGVCDTAPPEPGALDGLGEPEFSPDLPELVKRTGARIAILATPIPTHAELTLAALAAGAHVLVEKPTAATLADFERMERAAAEAGLACQVGFQSLGSAAIPAVREMIASGVIGQVTGVGVGGSWPRPASYFTRSPWAGRRRLDGVDVVDGALTNPFAHALATALAVAGAEERGAVEAVETELFHANAIESDDTSSIRVTTAGGPPIVAAVTLCAAGRDEPYVVVHGERGRIRLTYTLDEVQVNDEPVRRFGRTDLLRNLVAHVGSGEPLLVPIARTGAFMEVMEAIRLAPDPLPIAADHLDRSGEGVVLPGIADLVDASADRLALFSELGASWATPLLAGDTVVAEYVTRPDLPLTESPRPYLHPVRTLGGTVVTEVRPQDHPHHLGAGVAVTDVGGRNFWGGRTYVRDRGPAWLDNHGVQRHVAFEERDAAGFAETLLWERPGEEPVVREERTARAVPLSRGWALRLSFTLRNLTGSPLTVESSATKGRAGAGYGGFFWRAPAGSPGLRVFTGEAEGEQAVHGSRAPWLALSAEGWTLVFAQDDDPWFVRVAEYPGVGTALAWDTPLVFDDVLARRVTVLVADGRLTPQDVPALVAEATS</sequence>
<accession>A0A7Y6ILN1</accession>
<dbReference type="InterPro" id="IPR036291">
    <property type="entry name" value="NAD(P)-bd_dom_sf"/>
</dbReference>
<dbReference type="AlphaFoldDB" id="A0A7Y6ILN1"/>
<dbReference type="InterPro" id="IPR055170">
    <property type="entry name" value="GFO_IDH_MocA-like_dom"/>
</dbReference>
<dbReference type="GO" id="GO:0000166">
    <property type="term" value="F:nucleotide binding"/>
    <property type="evidence" value="ECO:0007669"/>
    <property type="project" value="InterPro"/>
</dbReference>